<dbReference type="InterPro" id="IPR036291">
    <property type="entry name" value="NAD(P)-bd_dom_sf"/>
</dbReference>
<dbReference type="InterPro" id="IPR025110">
    <property type="entry name" value="AMP-bd_C"/>
</dbReference>
<dbReference type="Pfam" id="PF07993">
    <property type="entry name" value="NAD_binding_4"/>
    <property type="match status" value="1"/>
</dbReference>
<dbReference type="InterPro" id="IPR010080">
    <property type="entry name" value="Thioester_reductase-like_dom"/>
</dbReference>
<dbReference type="Pfam" id="PF00550">
    <property type="entry name" value="PP-binding"/>
    <property type="match status" value="1"/>
</dbReference>
<protein>
    <submittedName>
        <fullName evidence="7">Amino acid adenylation domain-containing protein/thioester reductase-like protein</fullName>
    </submittedName>
</protein>
<dbReference type="InterPro" id="IPR036736">
    <property type="entry name" value="ACP-like_sf"/>
</dbReference>
<sequence length="1024" mass="111050">MTSAHMHDMVREWNDTAAPYPRDALIPELFAQQVQQRPASPALVWDGGGWDYRQLNTRVQRAAAHLRTRGVCEGDLVAVLLERSPQTVVAIMAVLEAGGVFVSLEPAAPDARLETILGATEVRYVITGPGPAPAPVRRRCQCVTTTELEEHPDSSTPRQSATGRCATDPAYIFYTSGSTGTPKGVVCTHRGPVRLVTSGGDLQFLPEDRLLATTSPTFDISCLELFGSLLNGACLIVPEPGTPLSTDALDRTLRDQRASVMWLTSGLFDQHVQQRPGMFANLRCLIVGGDIVTPSSARAVLEHGRPPLLLNGYGPTENSLLSITHRIEDVPDGASSVPIGRPVPNSTAYVIREGGELAAVEEIGELWLGGDGVALGYLGAPEITASSFGPDPEARLYRSGDLAYWRPDGVLEYCGRLDRQVKLRGHRIELSEIETILASHPQVIAAAVDVLGEGNDQLLAAAVTPVPRTDTRGLISDLSRYARESLPPYMVPTRIATIQELPFKSSGKVDRRALLDLMAQQYQSPPVPSGSAPQGPAEEAMAAVWADLLGIDTPGHSDHFFALGGNSLRAVQVAVATLDLLRMPHEECGPLIHSLANDPTLGTYTDLAESFRVSPGDRTSRTSLDLSAETVLDSGLRFTAGRLGPPTDPRVVLLTGGTGFLGVHLIDRLVDVGVDLVFCLVRADDTPEAEARIAERMRRYGLDPTRYENVIVPVLGDLAEPRFGIDIDTWGRLSMETELIVHNGAHVNFLYPYETLKPTNVTGTRTVLELAAEQRLKPVHYISTMSVIAGGRPAEGGTVHEDTALRHPESLLLGYEESKWVAEQLIFQAAERGLPTSLYRPYDITGTQDRGLWNTDTLMCALVRTIAETGAAPGIGLPLDFVPVDYTAAAITHILTHQQPDGRVYHLSNPSPAHLPLLVDRLRAEGYSILEQPYASWVDRIIEVTDSDPDHPMAPYLQLLVKHRAASGLSVLETYCTDTFPAFSRANTHHALRGSGIVCPPVDAHLLDTYLRYFRESGFLSPPG</sequence>
<keyword evidence="1" id="KW-0596">Phosphopantetheine</keyword>
<dbReference type="PANTHER" id="PTHR44845:SF6">
    <property type="entry name" value="BETA-ALANINE-ACTIVATING ENZYME"/>
    <property type="match status" value="1"/>
</dbReference>
<dbReference type="SUPFAM" id="SSF56801">
    <property type="entry name" value="Acetyl-CoA synthetase-like"/>
    <property type="match status" value="1"/>
</dbReference>
<evidence type="ECO:0000259" key="5">
    <source>
        <dbReference type="Pfam" id="PF07993"/>
    </source>
</evidence>
<dbReference type="Gene3D" id="2.30.38.10">
    <property type="entry name" value="Luciferase, Domain 3"/>
    <property type="match status" value="1"/>
</dbReference>
<organism evidence="7 8">
    <name type="scientific">Streptomyces zagrosensis</name>
    <dbReference type="NCBI Taxonomy" id="1042984"/>
    <lineage>
        <taxon>Bacteria</taxon>
        <taxon>Bacillati</taxon>
        <taxon>Actinomycetota</taxon>
        <taxon>Actinomycetes</taxon>
        <taxon>Kitasatosporales</taxon>
        <taxon>Streptomycetaceae</taxon>
        <taxon>Streptomyces</taxon>
    </lineage>
</organism>
<dbReference type="Pfam" id="PF13193">
    <property type="entry name" value="AMP-binding_C"/>
    <property type="match status" value="1"/>
</dbReference>
<accession>A0A7W9QAX8</accession>
<keyword evidence="8" id="KW-1185">Reference proteome</keyword>
<dbReference type="PANTHER" id="PTHR44845">
    <property type="entry name" value="CARRIER DOMAIN-CONTAINING PROTEIN"/>
    <property type="match status" value="1"/>
</dbReference>
<dbReference type="CDD" id="cd12117">
    <property type="entry name" value="A_NRPS_Srf_like"/>
    <property type="match status" value="1"/>
</dbReference>
<evidence type="ECO:0000256" key="1">
    <source>
        <dbReference type="ARBA" id="ARBA00022450"/>
    </source>
</evidence>
<feature type="domain" description="Carrier" evidence="4">
    <location>
        <begin position="541"/>
        <end position="575"/>
    </location>
</feature>
<evidence type="ECO:0000259" key="4">
    <source>
        <dbReference type="Pfam" id="PF00550"/>
    </source>
</evidence>
<dbReference type="Pfam" id="PF00501">
    <property type="entry name" value="AMP-binding"/>
    <property type="match status" value="1"/>
</dbReference>
<dbReference type="AlphaFoldDB" id="A0A7W9QAX8"/>
<evidence type="ECO:0000313" key="7">
    <source>
        <dbReference type="EMBL" id="MBB5936418.1"/>
    </source>
</evidence>
<dbReference type="InterPro" id="IPR010071">
    <property type="entry name" value="AA_adenyl_dom"/>
</dbReference>
<dbReference type="CDD" id="cd05235">
    <property type="entry name" value="SDR_e1"/>
    <property type="match status" value="1"/>
</dbReference>
<dbReference type="Gene3D" id="3.40.50.980">
    <property type="match status" value="2"/>
</dbReference>
<feature type="domain" description="AMP-dependent synthetase/ligase" evidence="3">
    <location>
        <begin position="30"/>
        <end position="378"/>
    </location>
</feature>
<dbReference type="EMBL" id="JACHJL010000008">
    <property type="protein sequence ID" value="MBB5936418.1"/>
    <property type="molecule type" value="Genomic_DNA"/>
</dbReference>
<dbReference type="Gene3D" id="3.30.300.30">
    <property type="match status" value="1"/>
</dbReference>
<proteinExistence type="predicted"/>
<feature type="domain" description="Thioester reductase (TE)" evidence="5">
    <location>
        <begin position="654"/>
        <end position="891"/>
    </location>
</feature>
<dbReference type="Gene3D" id="1.10.1200.10">
    <property type="entry name" value="ACP-like"/>
    <property type="match status" value="1"/>
</dbReference>
<evidence type="ECO:0000313" key="8">
    <source>
        <dbReference type="Proteomes" id="UP000588098"/>
    </source>
</evidence>
<dbReference type="InterPro" id="IPR009081">
    <property type="entry name" value="PP-bd_ACP"/>
</dbReference>
<keyword evidence="2" id="KW-0597">Phosphoprotein</keyword>
<evidence type="ECO:0000259" key="3">
    <source>
        <dbReference type="Pfam" id="PF00501"/>
    </source>
</evidence>
<dbReference type="InterPro" id="IPR045851">
    <property type="entry name" value="AMP-bd_C_sf"/>
</dbReference>
<reference evidence="7 8" key="1">
    <citation type="submission" date="2020-08" db="EMBL/GenBank/DDBJ databases">
        <title>Genomic Encyclopedia of Type Strains, Phase III (KMG-III): the genomes of soil and plant-associated and newly described type strains.</title>
        <authorList>
            <person name="Whitman W."/>
        </authorList>
    </citation>
    <scope>NUCLEOTIDE SEQUENCE [LARGE SCALE GENOMIC DNA]</scope>
    <source>
        <strain evidence="7 8">CECT 8305</strain>
    </source>
</reference>
<dbReference type="RefSeq" id="WP_184573021.1">
    <property type="nucleotide sequence ID" value="NZ_JACHJL010000008.1"/>
</dbReference>
<dbReference type="InterPro" id="IPR000873">
    <property type="entry name" value="AMP-dep_synth/lig_dom"/>
</dbReference>
<evidence type="ECO:0000256" key="2">
    <source>
        <dbReference type="ARBA" id="ARBA00022553"/>
    </source>
</evidence>
<dbReference type="NCBIfam" id="TIGR01733">
    <property type="entry name" value="AA-adenyl-dom"/>
    <property type="match status" value="1"/>
</dbReference>
<dbReference type="SUPFAM" id="SSF51735">
    <property type="entry name" value="NAD(P)-binding Rossmann-fold domains"/>
    <property type="match status" value="1"/>
</dbReference>
<dbReference type="InterPro" id="IPR013120">
    <property type="entry name" value="FAR_NAD-bd"/>
</dbReference>
<evidence type="ECO:0000259" key="6">
    <source>
        <dbReference type="Pfam" id="PF13193"/>
    </source>
</evidence>
<dbReference type="Proteomes" id="UP000588098">
    <property type="component" value="Unassembled WGS sequence"/>
</dbReference>
<feature type="domain" description="AMP-binding enzyme C-terminal" evidence="6">
    <location>
        <begin position="432"/>
        <end position="508"/>
    </location>
</feature>
<dbReference type="NCBIfam" id="TIGR01746">
    <property type="entry name" value="Thioester-redct"/>
    <property type="match status" value="1"/>
</dbReference>
<name>A0A7W9QAX8_9ACTN</name>
<comment type="caution">
    <text evidence="7">The sequence shown here is derived from an EMBL/GenBank/DDBJ whole genome shotgun (WGS) entry which is preliminary data.</text>
</comment>
<gene>
    <name evidence="7" type="ORF">FHS42_003493</name>
</gene>
<dbReference type="Gene3D" id="3.40.50.720">
    <property type="entry name" value="NAD(P)-binding Rossmann-like Domain"/>
    <property type="match status" value="1"/>
</dbReference>
<dbReference type="InterPro" id="IPR020845">
    <property type="entry name" value="AMP-binding_CS"/>
</dbReference>
<dbReference type="PROSITE" id="PS00455">
    <property type="entry name" value="AMP_BINDING"/>
    <property type="match status" value="1"/>
</dbReference>